<evidence type="ECO:0000256" key="3">
    <source>
        <dbReference type="SAM" id="MobiDB-lite"/>
    </source>
</evidence>
<evidence type="ECO:0000256" key="2">
    <source>
        <dbReference type="ARBA" id="ARBA00022737"/>
    </source>
</evidence>
<dbReference type="SUPFAM" id="SSF52058">
    <property type="entry name" value="L domain-like"/>
    <property type="match status" value="1"/>
</dbReference>
<dbReference type="Pfam" id="PF13855">
    <property type="entry name" value="LRR_8"/>
    <property type="match status" value="1"/>
</dbReference>
<sequence>MDEQPKLLRRPLPPKLPSKLSTPREKVGKGKVSGRYLSRVMKSTNDETRKAVSGGHVSAQGQVKQKDASLSHGQMSQSLLQIQHKDTFLSIHQICHDQTQVQLKDLLQAQFLPGSTQPPSELVSSCPMHFQHRRVGQLKQDSNHGQIEIQPKATGLHDQRKFRDQYEIIPVYASSQMPNQSEQENVLSVQTPRSNFIAIKNLSLPDNFAFCKNHKSSCVKHQEFQSTVPDHFTPPVFTQESLAAGSSFHHLPLMTTLKKPLVSHYNCEVLSSKLMTENRSLQTEVNTVMLSDIDLPVVETRKPEQQKILEITSHEKIRKSGSPEQLLQEQKKEKAYIIHYVRLTEPGREEGPFTDSNGAPDGNSVDDAWETTFHFIASKQDEEEKLMFRSQVKVWHCSLHRKTALSLQAYFLFHLPDLTPLMDTLVCLNLSFNNLLFFPVEVFNIKSLQVLVLRNNPIRKIPNDIQRLKSLKKFTISFNLLSDLPSGLFLLENLQNLDIAYNGIRVIPNDIKNLRKLECLNTEGNQLSALPSGVLNLPLKYLRIENNFIHPLLWNEKVQNQPQKLTHLAALCFSRNNLKERYTDITEDIEKILDDFTVCDCCSGPRYGEGLRLIQIYRNVFKFGRLPFYFYACSSSCLRNFVSQTGA</sequence>
<accession>A0A493T9Z8</accession>
<evidence type="ECO:0008006" key="6">
    <source>
        <dbReference type="Google" id="ProtNLM"/>
    </source>
</evidence>
<keyword evidence="5" id="KW-1185">Reference proteome</keyword>
<reference evidence="4" key="3">
    <citation type="submission" date="2025-09" db="UniProtKB">
        <authorList>
            <consortium name="Ensembl"/>
        </authorList>
    </citation>
    <scope>IDENTIFICATION</scope>
</reference>
<dbReference type="STRING" id="8840.ENSAPLP00000022724"/>
<dbReference type="PROSITE" id="PS51450">
    <property type="entry name" value="LRR"/>
    <property type="match status" value="2"/>
</dbReference>
<dbReference type="OMA" id="YFYACSS"/>
<proteinExistence type="predicted"/>
<dbReference type="PANTHER" id="PTHR48051:SF46">
    <property type="entry name" value="LEUCINE RICH REPEAT-CONTAINING DOMAIN PROTEIN"/>
    <property type="match status" value="1"/>
</dbReference>
<dbReference type="SMART" id="SM00369">
    <property type="entry name" value="LRR_TYP"/>
    <property type="match status" value="4"/>
</dbReference>
<evidence type="ECO:0000313" key="5">
    <source>
        <dbReference type="Proteomes" id="UP000016666"/>
    </source>
</evidence>
<reference evidence="4 5" key="1">
    <citation type="submission" date="2017-10" db="EMBL/GenBank/DDBJ databases">
        <title>A new Pekin duck reference genome.</title>
        <authorList>
            <person name="Hou Z.-C."/>
            <person name="Zhou Z.-K."/>
            <person name="Zhu F."/>
            <person name="Hou S.-S."/>
        </authorList>
    </citation>
    <scope>NUCLEOTIDE SEQUENCE [LARGE SCALE GENOMIC DNA]</scope>
</reference>
<dbReference type="GeneTree" id="ENSGT00940000173214"/>
<evidence type="ECO:0000313" key="4">
    <source>
        <dbReference type="Ensembl" id="ENSAPLP00000022724.1"/>
    </source>
</evidence>
<dbReference type="GO" id="GO:0005737">
    <property type="term" value="C:cytoplasm"/>
    <property type="evidence" value="ECO:0007669"/>
    <property type="project" value="TreeGrafter"/>
</dbReference>
<feature type="region of interest" description="Disordered" evidence="3">
    <location>
        <begin position="1"/>
        <end position="66"/>
    </location>
</feature>
<protein>
    <recommendedName>
        <fullName evidence="6">Leucine rich repeat containing 63</fullName>
    </recommendedName>
</protein>
<dbReference type="InterPro" id="IPR003591">
    <property type="entry name" value="Leu-rich_rpt_typical-subtyp"/>
</dbReference>
<evidence type="ECO:0000256" key="1">
    <source>
        <dbReference type="ARBA" id="ARBA00022614"/>
    </source>
</evidence>
<dbReference type="InterPro" id="IPR050216">
    <property type="entry name" value="LRR_domain-containing"/>
</dbReference>
<keyword evidence="1" id="KW-0433">Leucine-rich repeat</keyword>
<dbReference type="Ensembl" id="ENSAPLT00000048283.1">
    <property type="protein sequence ID" value="ENSAPLP00000022724.1"/>
    <property type="gene ID" value="ENSAPLG00000020396.1"/>
</dbReference>
<organism evidence="4 5">
    <name type="scientific">Anas platyrhynchos platyrhynchos</name>
    <name type="common">Northern mallard</name>
    <dbReference type="NCBI Taxonomy" id="8840"/>
    <lineage>
        <taxon>Eukaryota</taxon>
        <taxon>Metazoa</taxon>
        <taxon>Chordata</taxon>
        <taxon>Craniata</taxon>
        <taxon>Vertebrata</taxon>
        <taxon>Euteleostomi</taxon>
        <taxon>Archelosauria</taxon>
        <taxon>Archosauria</taxon>
        <taxon>Dinosauria</taxon>
        <taxon>Saurischia</taxon>
        <taxon>Theropoda</taxon>
        <taxon>Coelurosauria</taxon>
        <taxon>Aves</taxon>
        <taxon>Neognathae</taxon>
        <taxon>Galloanserae</taxon>
        <taxon>Anseriformes</taxon>
        <taxon>Anatidae</taxon>
        <taxon>Anatinae</taxon>
        <taxon>Anas</taxon>
    </lineage>
</organism>
<dbReference type="Gene3D" id="3.80.10.10">
    <property type="entry name" value="Ribonuclease Inhibitor"/>
    <property type="match status" value="1"/>
</dbReference>
<reference evidence="4" key="2">
    <citation type="submission" date="2025-08" db="UniProtKB">
        <authorList>
            <consortium name="Ensembl"/>
        </authorList>
    </citation>
    <scope>IDENTIFICATION</scope>
</reference>
<dbReference type="PANTHER" id="PTHR48051">
    <property type="match status" value="1"/>
</dbReference>
<name>A0A493T9Z8_ANAPP</name>
<dbReference type="AlphaFoldDB" id="A0A493T9Z8"/>
<keyword evidence="2" id="KW-0677">Repeat</keyword>
<dbReference type="InterPro" id="IPR001611">
    <property type="entry name" value="Leu-rich_rpt"/>
</dbReference>
<dbReference type="InterPro" id="IPR032675">
    <property type="entry name" value="LRR_dom_sf"/>
</dbReference>
<dbReference type="Proteomes" id="UP000016666">
    <property type="component" value="Chromosome 1"/>
</dbReference>